<feature type="region of interest" description="Disordered" evidence="1">
    <location>
        <begin position="732"/>
        <end position="771"/>
    </location>
</feature>
<dbReference type="Pfam" id="PF03140">
    <property type="entry name" value="DUF247"/>
    <property type="match status" value="2"/>
</dbReference>
<evidence type="ECO:0000313" key="3">
    <source>
        <dbReference type="Proteomes" id="UP000266723"/>
    </source>
</evidence>
<organism evidence="2 3">
    <name type="scientific">Brassica cretica</name>
    <name type="common">Mustard</name>
    <dbReference type="NCBI Taxonomy" id="69181"/>
    <lineage>
        <taxon>Eukaryota</taxon>
        <taxon>Viridiplantae</taxon>
        <taxon>Streptophyta</taxon>
        <taxon>Embryophyta</taxon>
        <taxon>Tracheophyta</taxon>
        <taxon>Spermatophyta</taxon>
        <taxon>Magnoliopsida</taxon>
        <taxon>eudicotyledons</taxon>
        <taxon>Gunneridae</taxon>
        <taxon>Pentapetalae</taxon>
        <taxon>rosids</taxon>
        <taxon>malvids</taxon>
        <taxon>Brassicales</taxon>
        <taxon>Brassicaceae</taxon>
        <taxon>Brassiceae</taxon>
        <taxon>Brassica</taxon>
    </lineage>
</organism>
<sequence>MDFSTPPILRQASDSSDKITSADPYPMDPLLDLESGTNHELSKPVPGVWRVPTTDLCCIYRVPNCLRRVSPEAYTPQLVLIGPLHYSLKLQALKSRGDITNARLMDYLNMEEHKKFYLAEFAKRPEGKNIIDGFKRVIKEDEAVIRASYLESTAWIKSPKFVEMILHDSVFILEFMLRRSVEAATEKTGDPLIDEPCLAQEINRDLILLENQIPFFILEKLFDPTVSKLRKKTFHQLTIKHFEFQDEKGSDAKFRHFTDLLRLVRVETVPDHAFERCYESMYQMYSADKLDGGGIKFEAVENPLSVLVTFEKGVLKIPNPEAYTPQLVLIGPLHYSLKLQALKSRGDITNARLMDYLNMEEHKKFYLAEFAKRPEGKNIIDGFKRVIKEDEAVIRASYLESTAWIKSPKFVEMILHDSVFILEFMLRRSVEAATEKTGDPLIDEPCLAQEINRDLILLENQIPFFILEKLFDPTVSKLRKKTFHQLTIKHFEFQDEKGSDAKFRHFTDLLRLVRVETVPDHAFERCYESMYQMYSADKLDGGGIKFEAVENPLSVLVTFEKGVLKIPKFLADDDAEITIRNIMALEQCHYPFNSHVSDYIMFLDFLIDTKKDVSLLVEKGIITNGLGNHGSVAKIVNKLCLGVLDNGSFYTDIATKVIKHYGNSCNKSRSILRRVYFSNLWRGTATLVAAFLLLLSLIQAVTSIIDVIKEPQTLIPDPDSIRDSIRIRSEIRSGFDPRFDPDPVRKSGYPEGPNSDPDSKMLDPSKPDPDLDILIF</sequence>
<feature type="compositionally biased region" description="Basic and acidic residues" evidence="1">
    <location>
        <begin position="757"/>
        <end position="769"/>
    </location>
</feature>
<gene>
    <name evidence="2" type="ORF">DY000_02056725</name>
</gene>
<dbReference type="PANTHER" id="PTHR31170">
    <property type="entry name" value="BNAC04G53230D PROTEIN"/>
    <property type="match status" value="1"/>
</dbReference>
<feature type="region of interest" description="Disordered" evidence="1">
    <location>
        <begin position="1"/>
        <end position="22"/>
    </location>
</feature>
<dbReference type="EMBL" id="QGKV02002055">
    <property type="protein sequence ID" value="KAF3496482.1"/>
    <property type="molecule type" value="Genomic_DNA"/>
</dbReference>
<evidence type="ECO:0000256" key="1">
    <source>
        <dbReference type="SAM" id="MobiDB-lite"/>
    </source>
</evidence>
<dbReference type="Proteomes" id="UP000266723">
    <property type="component" value="Unassembled WGS sequence"/>
</dbReference>
<dbReference type="InterPro" id="IPR004158">
    <property type="entry name" value="DUF247_pln"/>
</dbReference>
<feature type="compositionally biased region" description="Basic and acidic residues" evidence="1">
    <location>
        <begin position="732"/>
        <end position="745"/>
    </location>
</feature>
<name>A0ABQ7AF63_BRACR</name>
<reference evidence="2 3" key="1">
    <citation type="journal article" date="2020" name="BMC Genomics">
        <title>Intraspecific diversification of the crop wild relative Brassica cretica Lam. using demographic model selection.</title>
        <authorList>
            <person name="Kioukis A."/>
            <person name="Michalopoulou V.A."/>
            <person name="Briers L."/>
            <person name="Pirintsos S."/>
            <person name="Studholme D.J."/>
            <person name="Pavlidis P."/>
            <person name="Sarris P.F."/>
        </authorList>
    </citation>
    <scope>NUCLEOTIDE SEQUENCE [LARGE SCALE GENOMIC DNA]</scope>
    <source>
        <strain evidence="3">cv. PFS-1207/04</strain>
    </source>
</reference>
<dbReference type="PANTHER" id="PTHR31170:SF9">
    <property type="entry name" value="PROTEIN, PUTATIVE (DUF247)-RELATED"/>
    <property type="match status" value="1"/>
</dbReference>
<proteinExistence type="predicted"/>
<comment type="caution">
    <text evidence="2">The sequence shown here is derived from an EMBL/GenBank/DDBJ whole genome shotgun (WGS) entry which is preliminary data.</text>
</comment>
<accession>A0ABQ7AF63</accession>
<keyword evidence="3" id="KW-1185">Reference proteome</keyword>
<evidence type="ECO:0000313" key="2">
    <source>
        <dbReference type="EMBL" id="KAF3496482.1"/>
    </source>
</evidence>
<protein>
    <submittedName>
        <fullName evidence="2">Uncharacterized protein</fullName>
    </submittedName>
</protein>